<keyword evidence="1" id="KW-1133">Transmembrane helix</keyword>
<dbReference type="PANTHER" id="PTHR38001">
    <property type="entry name" value="PROTEIN CEBPZOS"/>
    <property type="match status" value="1"/>
</dbReference>
<gene>
    <name evidence="2" type="ORF">KC01_LOCUS15861</name>
</gene>
<reference evidence="2 3" key="1">
    <citation type="submission" date="2024-04" db="EMBL/GenBank/DDBJ databases">
        <authorList>
            <person name="Waldvogel A.-M."/>
            <person name="Schoenle A."/>
        </authorList>
    </citation>
    <scope>NUCLEOTIDE SEQUENCE [LARGE SCALE GENOMIC DNA]</scope>
</reference>
<evidence type="ECO:0000313" key="3">
    <source>
        <dbReference type="Proteomes" id="UP001497482"/>
    </source>
</evidence>
<keyword evidence="1" id="KW-0472">Membrane</keyword>
<evidence type="ECO:0000256" key="1">
    <source>
        <dbReference type="SAM" id="Phobius"/>
    </source>
</evidence>
<protein>
    <recommendedName>
        <fullName evidence="4">Protein CEBPZOS</fullName>
    </recommendedName>
</protein>
<evidence type="ECO:0000313" key="2">
    <source>
        <dbReference type="EMBL" id="CAL1585658.1"/>
    </source>
</evidence>
<evidence type="ECO:0008006" key="4">
    <source>
        <dbReference type="Google" id="ProtNLM"/>
    </source>
</evidence>
<dbReference type="AlphaFoldDB" id="A0AAV2K6T9"/>
<keyword evidence="1" id="KW-0812">Transmembrane</keyword>
<proteinExistence type="predicted"/>
<sequence length="111" mass="12505">MTDLLIPGLISPSAAETRKCICHKTPGCACVLCAQMRPLEAKRLLKAVIALELAGVFGAYGLFTWMNNSRDFRSKVNTRFPRVLEAYYLSNEYAGVYGIRERDQEAWSQQD</sequence>
<dbReference type="Proteomes" id="UP001497482">
    <property type="component" value="Chromosome 17"/>
</dbReference>
<dbReference type="EMBL" id="OZ035839">
    <property type="protein sequence ID" value="CAL1585658.1"/>
    <property type="molecule type" value="Genomic_DNA"/>
</dbReference>
<feature type="transmembrane region" description="Helical" evidence="1">
    <location>
        <begin position="44"/>
        <end position="65"/>
    </location>
</feature>
<name>A0AAV2K6T9_KNICA</name>
<dbReference type="PANTHER" id="PTHR38001:SF1">
    <property type="entry name" value="PROTEIN CEBPZOS"/>
    <property type="match status" value="1"/>
</dbReference>
<accession>A0AAV2K6T9</accession>
<dbReference type="InterPro" id="IPR037764">
    <property type="entry name" value="CEBPZOS"/>
</dbReference>
<organism evidence="2 3">
    <name type="scientific">Knipowitschia caucasica</name>
    <name type="common">Caucasian dwarf goby</name>
    <name type="synonym">Pomatoschistus caucasicus</name>
    <dbReference type="NCBI Taxonomy" id="637954"/>
    <lineage>
        <taxon>Eukaryota</taxon>
        <taxon>Metazoa</taxon>
        <taxon>Chordata</taxon>
        <taxon>Craniata</taxon>
        <taxon>Vertebrata</taxon>
        <taxon>Euteleostomi</taxon>
        <taxon>Actinopterygii</taxon>
        <taxon>Neopterygii</taxon>
        <taxon>Teleostei</taxon>
        <taxon>Neoteleostei</taxon>
        <taxon>Acanthomorphata</taxon>
        <taxon>Gobiaria</taxon>
        <taxon>Gobiiformes</taxon>
        <taxon>Gobioidei</taxon>
        <taxon>Gobiidae</taxon>
        <taxon>Gobiinae</taxon>
        <taxon>Knipowitschia</taxon>
    </lineage>
</organism>
<keyword evidence="3" id="KW-1185">Reference proteome</keyword>